<evidence type="ECO:0000256" key="2">
    <source>
        <dbReference type="ARBA" id="ARBA00006220"/>
    </source>
</evidence>
<comment type="similarity">
    <text evidence="2">Belongs to the PPase family.</text>
</comment>
<keyword evidence="5" id="KW-0378">Hydrolase</keyword>
<reference evidence="9" key="1">
    <citation type="submission" date="2016-05" db="EMBL/GenBank/DDBJ databases">
        <title>Comparative genomics of biotechnologically important yeasts.</title>
        <authorList>
            <consortium name="DOE Joint Genome Institute"/>
            <person name="Riley R."/>
            <person name="Haridas S."/>
            <person name="Wolfe K.H."/>
            <person name="Lopes M.R."/>
            <person name="Hittinger C.T."/>
            <person name="Goker M."/>
            <person name="Salamov A."/>
            <person name="Wisecaver J."/>
            <person name="Long T.M."/>
            <person name="Aerts A.L."/>
            <person name="Barry K."/>
            <person name="Choi C."/>
            <person name="Clum A."/>
            <person name="Coughlan A.Y."/>
            <person name="Deshpande S."/>
            <person name="Douglass A.P."/>
            <person name="Hanson S.J."/>
            <person name="Klenk H.-P."/>
            <person name="Labutti K."/>
            <person name="Lapidus A."/>
            <person name="Lindquist E."/>
            <person name="Lipzen A."/>
            <person name="Meier-Kolthoff J.P."/>
            <person name="Ohm R.A."/>
            <person name="Otillar R.P."/>
            <person name="Pangilinan J."/>
            <person name="Peng Y."/>
            <person name="Rokas A."/>
            <person name="Rosa C.A."/>
            <person name="Scheuner C."/>
            <person name="Sibirny A.A."/>
            <person name="Slot J.C."/>
            <person name="Stielow J.B."/>
            <person name="Sun H."/>
            <person name="Kurtzman C.P."/>
            <person name="Blackwell M."/>
            <person name="Grigoriev I.V."/>
            <person name="Jeffries T.W."/>
        </authorList>
    </citation>
    <scope>NUCLEOTIDE SEQUENCE [LARGE SCALE GENOMIC DNA]</scope>
    <source>
        <strain evidence="9">NRRL Y-2460</strain>
    </source>
</reference>
<dbReference type="CDD" id="cd00412">
    <property type="entry name" value="pyrophosphatase"/>
    <property type="match status" value="1"/>
</dbReference>
<evidence type="ECO:0000313" key="9">
    <source>
        <dbReference type="Proteomes" id="UP000094236"/>
    </source>
</evidence>
<dbReference type="InterPro" id="IPR036649">
    <property type="entry name" value="Pyrophosphatase_sf"/>
</dbReference>
<evidence type="ECO:0000256" key="4">
    <source>
        <dbReference type="ARBA" id="ARBA00022723"/>
    </source>
</evidence>
<dbReference type="PROSITE" id="PS00387">
    <property type="entry name" value="PPASE"/>
    <property type="match status" value="1"/>
</dbReference>
<dbReference type="GO" id="GO:0009060">
    <property type="term" value="P:aerobic respiration"/>
    <property type="evidence" value="ECO:0007669"/>
    <property type="project" value="EnsemblFungi"/>
</dbReference>
<dbReference type="EMBL" id="KV454012">
    <property type="protein sequence ID" value="ODV96827.1"/>
    <property type="molecule type" value="Genomic_DNA"/>
</dbReference>
<evidence type="ECO:0000256" key="3">
    <source>
        <dbReference type="ARBA" id="ARBA00012146"/>
    </source>
</evidence>
<dbReference type="AlphaFoldDB" id="A0A1E4TYL0"/>
<dbReference type="FunFam" id="3.90.80.10:FF:000007">
    <property type="entry name" value="Inorganic pyrophosphatase, mitochondrial"/>
    <property type="match status" value="1"/>
</dbReference>
<dbReference type="STRING" id="669874.A0A1E4TYL0"/>
<accession>A0A1E4TYL0</accession>
<dbReference type="OrthoDB" id="1608002at2759"/>
<protein>
    <recommendedName>
        <fullName evidence="3">inorganic diphosphatase</fullName>
        <ecNumber evidence="3">3.6.1.1</ecNumber>
    </recommendedName>
    <alternativeName>
        <fullName evidence="7">Pyrophosphate phospho-hydrolase</fullName>
    </alternativeName>
</protein>
<dbReference type="GO" id="GO:0005739">
    <property type="term" value="C:mitochondrion"/>
    <property type="evidence" value="ECO:0007669"/>
    <property type="project" value="EnsemblFungi"/>
</dbReference>
<gene>
    <name evidence="8" type="ORF">PACTADRAFT_48638</name>
</gene>
<dbReference type="GO" id="GO:0000287">
    <property type="term" value="F:magnesium ion binding"/>
    <property type="evidence" value="ECO:0007669"/>
    <property type="project" value="InterPro"/>
</dbReference>
<evidence type="ECO:0000256" key="5">
    <source>
        <dbReference type="ARBA" id="ARBA00022801"/>
    </source>
</evidence>
<dbReference type="Pfam" id="PF00719">
    <property type="entry name" value="Pyrophosphatase"/>
    <property type="match status" value="1"/>
</dbReference>
<dbReference type="GO" id="GO:0004427">
    <property type="term" value="F:inorganic diphosphate phosphatase activity"/>
    <property type="evidence" value="ECO:0007669"/>
    <property type="project" value="UniProtKB-EC"/>
</dbReference>
<evidence type="ECO:0000256" key="6">
    <source>
        <dbReference type="ARBA" id="ARBA00022842"/>
    </source>
</evidence>
<evidence type="ECO:0000256" key="1">
    <source>
        <dbReference type="ARBA" id="ARBA00001946"/>
    </source>
</evidence>
<keyword evidence="9" id="KW-1185">Reference proteome</keyword>
<comment type="cofactor">
    <cofactor evidence="1">
        <name>Mg(2+)</name>
        <dbReference type="ChEBI" id="CHEBI:18420"/>
    </cofactor>
</comment>
<organism evidence="8 9">
    <name type="scientific">Pachysolen tannophilus NRRL Y-2460</name>
    <dbReference type="NCBI Taxonomy" id="669874"/>
    <lineage>
        <taxon>Eukaryota</taxon>
        <taxon>Fungi</taxon>
        <taxon>Dikarya</taxon>
        <taxon>Ascomycota</taxon>
        <taxon>Saccharomycotina</taxon>
        <taxon>Pichiomycetes</taxon>
        <taxon>Pachysolenaceae</taxon>
        <taxon>Pachysolen</taxon>
    </lineage>
</organism>
<dbReference type="SUPFAM" id="SSF50324">
    <property type="entry name" value="Inorganic pyrophosphatase"/>
    <property type="match status" value="1"/>
</dbReference>
<dbReference type="Gene3D" id="3.90.80.10">
    <property type="entry name" value="Inorganic pyrophosphatase"/>
    <property type="match status" value="1"/>
</dbReference>
<sequence>MHQFYKKLGTDIAKKMFTAPIARLALTQGHLSTSSSSSLASILNSRKYTSITQGRKYTPDFKNYCKLPNGEVVSYFHDIPLEFNKQDGTVNMVVEIPRWTNAKFEINTKIEGNPITQDIKKGKVRFVNNIFPHHGYMHNYGAIPQTWEDPTVKNSSLDLFGDGDPLDVIEIGSQILELGQVKKVKILGSLALIDDGELDWKIVVINVEDEASNNLNDIEDVYKQFPQLLEETRRWFKLYKLPTGKPENTFAFDGEYKSKLETLEIIEECHQSWKNLINGKTDSKKISTKNSTIEGSIGYTNFQTLSSITEENLPDTEIPSEVDKIYYY</sequence>
<dbReference type="PANTHER" id="PTHR10286">
    <property type="entry name" value="INORGANIC PYROPHOSPHATASE"/>
    <property type="match status" value="1"/>
</dbReference>
<evidence type="ECO:0000256" key="7">
    <source>
        <dbReference type="ARBA" id="ARBA00032535"/>
    </source>
</evidence>
<proteinExistence type="inferred from homology"/>
<evidence type="ECO:0000313" key="8">
    <source>
        <dbReference type="EMBL" id="ODV96827.1"/>
    </source>
</evidence>
<dbReference type="GO" id="GO:0006796">
    <property type="term" value="P:phosphate-containing compound metabolic process"/>
    <property type="evidence" value="ECO:0007669"/>
    <property type="project" value="InterPro"/>
</dbReference>
<keyword evidence="4" id="KW-0479">Metal-binding</keyword>
<dbReference type="Proteomes" id="UP000094236">
    <property type="component" value="Unassembled WGS sequence"/>
</dbReference>
<dbReference type="InterPro" id="IPR008162">
    <property type="entry name" value="Pyrophosphatase"/>
</dbReference>
<name>A0A1E4TYL0_PACTA</name>
<keyword evidence="6" id="KW-0460">Magnesium</keyword>
<dbReference type="EC" id="3.6.1.1" evidence="3"/>